<sequence>MNIIEFESKDQLGKEAAAIIARTIAAKPDAVLGLATGGTPIETYKELIQLHQANQLSFKQNKNNQFR</sequence>
<dbReference type="Gene3D" id="3.40.50.1360">
    <property type="match status" value="1"/>
</dbReference>
<dbReference type="Proteomes" id="UP000464658">
    <property type="component" value="Chromosome"/>
</dbReference>
<gene>
    <name evidence="1" type="ORF">BsIDN1_61360</name>
</gene>
<name>A0A5S9MHF1_BACIA</name>
<protein>
    <recommendedName>
        <fullName evidence="3">Glucosamine/galactosamine-6-phosphate isomerase domain-containing protein</fullName>
    </recommendedName>
</protein>
<evidence type="ECO:0000313" key="2">
    <source>
        <dbReference type="Proteomes" id="UP000464658"/>
    </source>
</evidence>
<evidence type="ECO:0008006" key="3">
    <source>
        <dbReference type="Google" id="ProtNLM"/>
    </source>
</evidence>
<dbReference type="EMBL" id="AP021906">
    <property type="protein sequence ID" value="BBP92518.1"/>
    <property type="molecule type" value="Genomic_DNA"/>
</dbReference>
<dbReference type="SUPFAM" id="SSF100950">
    <property type="entry name" value="NagB/RpiA/CoA transferase-like"/>
    <property type="match status" value="1"/>
</dbReference>
<organism evidence="1 2">
    <name type="scientific">Bacillus safensis</name>
    <dbReference type="NCBI Taxonomy" id="561879"/>
    <lineage>
        <taxon>Bacteria</taxon>
        <taxon>Bacillati</taxon>
        <taxon>Bacillota</taxon>
        <taxon>Bacilli</taxon>
        <taxon>Bacillales</taxon>
        <taxon>Bacillaceae</taxon>
        <taxon>Bacillus</taxon>
    </lineage>
</organism>
<dbReference type="AlphaFoldDB" id="A0A5S9MHF1"/>
<accession>A0A5S9MHF1</accession>
<reference evidence="1 2" key="1">
    <citation type="submission" date="2019-12" db="EMBL/GenBank/DDBJ databases">
        <title>Full genome sequence of a Bacillus safensis strain isolated from commercially available natto in Indonesia.</title>
        <authorList>
            <person name="Yoshida M."/>
            <person name="Uomi M."/>
            <person name="Waturangi D."/>
            <person name="Ekaputri J.J."/>
            <person name="Setiamarga D.H.E."/>
        </authorList>
    </citation>
    <scope>NUCLEOTIDE SEQUENCE [LARGE SCALE GENOMIC DNA]</scope>
    <source>
        <strain evidence="1 2">IDN1</strain>
    </source>
</reference>
<dbReference type="InterPro" id="IPR037171">
    <property type="entry name" value="NagB/RpiA_transferase-like"/>
</dbReference>
<proteinExistence type="predicted"/>
<evidence type="ECO:0000313" key="1">
    <source>
        <dbReference type="EMBL" id="BBP92518.1"/>
    </source>
</evidence>